<organism evidence="5 6">
    <name type="scientific">Microseira wollei NIES-4236</name>
    <dbReference type="NCBI Taxonomy" id="2530354"/>
    <lineage>
        <taxon>Bacteria</taxon>
        <taxon>Bacillati</taxon>
        <taxon>Cyanobacteriota</taxon>
        <taxon>Cyanophyceae</taxon>
        <taxon>Oscillatoriophycideae</taxon>
        <taxon>Aerosakkonematales</taxon>
        <taxon>Aerosakkonemataceae</taxon>
        <taxon>Microseira</taxon>
    </lineage>
</organism>
<dbReference type="GO" id="GO:0006508">
    <property type="term" value="P:proteolysis"/>
    <property type="evidence" value="ECO:0007669"/>
    <property type="project" value="UniProtKB-KW"/>
</dbReference>
<proteinExistence type="inferred from homology"/>
<feature type="transmembrane region" description="Helical" evidence="4">
    <location>
        <begin position="38"/>
        <end position="55"/>
    </location>
</feature>
<dbReference type="AlphaFoldDB" id="A0AAV3XCQ7"/>
<gene>
    <name evidence="5" type="ORF">MiSe_51220</name>
</gene>
<accession>A0AAV3XCQ7</accession>
<feature type="transmembrane region" description="Helical" evidence="4">
    <location>
        <begin position="6"/>
        <end position="26"/>
    </location>
</feature>
<comment type="similarity">
    <text evidence="1">Belongs to the peptidase S1C family.</text>
</comment>
<keyword evidence="3" id="KW-0378">Hydrolase</keyword>
<dbReference type="GO" id="GO:0008233">
    <property type="term" value="F:peptidase activity"/>
    <property type="evidence" value="ECO:0007669"/>
    <property type="project" value="UniProtKB-KW"/>
</dbReference>
<evidence type="ECO:0000256" key="1">
    <source>
        <dbReference type="ARBA" id="ARBA00010541"/>
    </source>
</evidence>
<evidence type="ECO:0000313" key="6">
    <source>
        <dbReference type="Proteomes" id="UP001050975"/>
    </source>
</evidence>
<name>A0AAV3XCQ7_9CYAN</name>
<protein>
    <submittedName>
        <fullName evidence="5">Peptidase S1 and S6, chymotrypsin/Hap</fullName>
    </submittedName>
</protein>
<dbReference type="EMBL" id="BLAY01000087">
    <property type="protein sequence ID" value="GET40313.1"/>
    <property type="molecule type" value="Genomic_DNA"/>
</dbReference>
<keyword evidence="4" id="KW-0812">Transmembrane</keyword>
<sequence length="304" mass="33685">MWEGAKVTVSLSSIYLGLGQLFATAISRVRAWHRRKKITTLAVTFLLFTSAYLLLHQLCSLATPPSNLPVQVTQNRRQAGNSVSEIAREVTVRIITNPGSGSGAIVGRRGNTYTVLTNEHVVSGRSDNKYTVLTADGRTHNGQWMRARQFGDLDLAIVQFNSNESYQVAEFGDSNNLSIGDEVYAAGYPNWYWVNSNNIEDTRNWGLRAYRLTRGQVGMIADRSLPRGYQLGYTNEIEQGMSGGPVLDANGQLIGINGRLKFPPQGIDVYTFADGSVPSRKLYQQMEALSWAIPIATFRQMAQQ</sequence>
<dbReference type="InterPro" id="IPR009003">
    <property type="entry name" value="Peptidase_S1_PA"/>
</dbReference>
<evidence type="ECO:0000313" key="5">
    <source>
        <dbReference type="EMBL" id="GET40313.1"/>
    </source>
</evidence>
<dbReference type="PANTHER" id="PTHR43343:SF3">
    <property type="entry name" value="PROTEASE DO-LIKE 8, CHLOROPLASTIC"/>
    <property type="match status" value="1"/>
</dbReference>
<comment type="caution">
    <text evidence="5">The sequence shown here is derived from an EMBL/GenBank/DDBJ whole genome shotgun (WGS) entry which is preliminary data.</text>
</comment>
<dbReference type="Pfam" id="PF13365">
    <property type="entry name" value="Trypsin_2"/>
    <property type="match status" value="1"/>
</dbReference>
<keyword evidence="2" id="KW-0645">Protease</keyword>
<dbReference type="PANTHER" id="PTHR43343">
    <property type="entry name" value="PEPTIDASE S12"/>
    <property type="match status" value="1"/>
</dbReference>
<dbReference type="InterPro" id="IPR051201">
    <property type="entry name" value="Chloro_Bact_Ser_Proteases"/>
</dbReference>
<evidence type="ECO:0000256" key="3">
    <source>
        <dbReference type="ARBA" id="ARBA00022801"/>
    </source>
</evidence>
<evidence type="ECO:0000256" key="2">
    <source>
        <dbReference type="ARBA" id="ARBA00022670"/>
    </source>
</evidence>
<dbReference type="InterPro" id="IPR043504">
    <property type="entry name" value="Peptidase_S1_PA_chymotrypsin"/>
</dbReference>
<keyword evidence="4" id="KW-1133">Transmembrane helix</keyword>
<evidence type="ECO:0000256" key="4">
    <source>
        <dbReference type="SAM" id="Phobius"/>
    </source>
</evidence>
<keyword evidence="6" id="KW-1185">Reference proteome</keyword>
<dbReference type="Gene3D" id="2.40.10.10">
    <property type="entry name" value="Trypsin-like serine proteases"/>
    <property type="match status" value="2"/>
</dbReference>
<dbReference type="Proteomes" id="UP001050975">
    <property type="component" value="Unassembled WGS sequence"/>
</dbReference>
<keyword evidence="4" id="KW-0472">Membrane</keyword>
<reference evidence="5" key="1">
    <citation type="submission" date="2019-10" db="EMBL/GenBank/DDBJ databases">
        <title>Draft genome sequece of Microseira wollei NIES-4236.</title>
        <authorList>
            <person name="Yamaguchi H."/>
            <person name="Suzuki S."/>
            <person name="Kawachi M."/>
        </authorList>
    </citation>
    <scope>NUCLEOTIDE SEQUENCE</scope>
    <source>
        <strain evidence="5">NIES-4236</strain>
    </source>
</reference>
<dbReference type="SUPFAM" id="SSF50494">
    <property type="entry name" value="Trypsin-like serine proteases"/>
    <property type="match status" value="1"/>
</dbReference>